<dbReference type="EMBL" id="WMIB01000003">
    <property type="protein sequence ID" value="MTH52854.1"/>
    <property type="molecule type" value="Genomic_DNA"/>
</dbReference>
<dbReference type="GO" id="GO:0015209">
    <property type="term" value="F:cytosine transmembrane transporter activity"/>
    <property type="evidence" value="ECO:0007669"/>
    <property type="project" value="InterPro"/>
</dbReference>
<dbReference type="GO" id="GO:0005886">
    <property type="term" value="C:plasma membrane"/>
    <property type="evidence" value="ECO:0007669"/>
    <property type="project" value="TreeGrafter"/>
</dbReference>
<evidence type="ECO:0000313" key="8">
    <source>
        <dbReference type="Proteomes" id="UP000434639"/>
    </source>
</evidence>
<dbReference type="PANTHER" id="PTHR30569">
    <property type="entry name" value="CYTOSINE TRANSPORTER CODB"/>
    <property type="match status" value="1"/>
</dbReference>
<evidence type="ECO:0000256" key="4">
    <source>
        <dbReference type="ARBA" id="ARBA00022989"/>
    </source>
</evidence>
<comment type="caution">
    <text evidence="7">The sequence shown here is derived from an EMBL/GenBank/DDBJ whole genome shotgun (WGS) entry which is preliminary data.</text>
</comment>
<feature type="transmembrane region" description="Helical" evidence="6">
    <location>
        <begin position="71"/>
        <end position="94"/>
    </location>
</feature>
<dbReference type="AlphaFoldDB" id="A0A7X2S377"/>
<feature type="transmembrane region" description="Helical" evidence="6">
    <location>
        <begin position="222"/>
        <end position="244"/>
    </location>
</feature>
<accession>A0A7X2S377</accession>
<name>A0A7X2S377_9BACI</name>
<feature type="transmembrane region" description="Helical" evidence="6">
    <location>
        <begin position="300"/>
        <end position="318"/>
    </location>
</feature>
<feature type="transmembrane region" description="Helical" evidence="6">
    <location>
        <begin position="153"/>
        <end position="176"/>
    </location>
</feature>
<feature type="transmembrane region" description="Helical" evidence="6">
    <location>
        <begin position="424"/>
        <end position="440"/>
    </location>
</feature>
<dbReference type="Gene3D" id="1.10.4160.10">
    <property type="entry name" value="Hydantoin permease"/>
    <property type="match status" value="1"/>
</dbReference>
<evidence type="ECO:0000256" key="3">
    <source>
        <dbReference type="ARBA" id="ARBA00022692"/>
    </source>
</evidence>
<feature type="transmembrane region" description="Helical" evidence="6">
    <location>
        <begin position="363"/>
        <end position="384"/>
    </location>
</feature>
<dbReference type="InterPro" id="IPR001248">
    <property type="entry name" value="Pur-cyt_permease"/>
</dbReference>
<dbReference type="OrthoDB" id="2446947at2"/>
<dbReference type="PANTHER" id="PTHR30569:SF0">
    <property type="entry name" value="CYTOSINE PERMEASE"/>
    <property type="match status" value="1"/>
</dbReference>
<sequence length="451" mass="48032">MYTSIRKQVVCVIPVEKRSAVRLERFGLEAVPADLRKTGWAGYFIIQFTFSFNAGNVLLPALAVLEGGLSFSQAMASVLSGALFAFILVSFLSLPGSVSGLPAQYAIRSMIGTRLGRFAASPIRSLISLYWFAVQTIGGTWMLLEGFKRFGSASLPFPVLAAGLGAVMIAITIVGFHAVKKATVYFLPFLLAGEGIIAYLYFTTDEALPASAGAYSAETGSAGAMMLFGSLVFVQYAAGVSASADMTRYAKSPGHGFWGMLAGNFAGFALTAFLGIYSAVYFSEINPFLAASRLTDSPPLLLIILTAAVLSLVSINLSNAYTGSFSLLNIFPSLGRIKSAVIFGAAGILLSTLPAVVTEAKSWISILGNLVIPLCAVICADFLVVKKRIFTEENLSQTEAVNKDAAAAMAAGMLIYWIVPEWAAPGFVSFFAAGVLYLILKLPKDRQWEKH</sequence>
<evidence type="ECO:0000256" key="5">
    <source>
        <dbReference type="ARBA" id="ARBA00023136"/>
    </source>
</evidence>
<keyword evidence="4 6" id="KW-1133">Transmembrane helix</keyword>
<evidence type="ECO:0000313" key="7">
    <source>
        <dbReference type="EMBL" id="MTH52854.1"/>
    </source>
</evidence>
<keyword evidence="5 6" id="KW-0472">Membrane</keyword>
<feature type="transmembrane region" description="Helical" evidence="6">
    <location>
        <begin position="183"/>
        <end position="202"/>
    </location>
</feature>
<organism evidence="7 8">
    <name type="scientific">Metabacillus mangrovi</name>
    <dbReference type="NCBI Taxonomy" id="1491830"/>
    <lineage>
        <taxon>Bacteria</taxon>
        <taxon>Bacillati</taxon>
        <taxon>Bacillota</taxon>
        <taxon>Bacilli</taxon>
        <taxon>Bacillales</taxon>
        <taxon>Bacillaceae</taxon>
        <taxon>Metabacillus</taxon>
    </lineage>
</organism>
<feature type="transmembrane region" description="Helical" evidence="6">
    <location>
        <begin position="256"/>
        <end position="280"/>
    </location>
</feature>
<keyword evidence="8" id="KW-1185">Reference proteome</keyword>
<feature type="transmembrane region" description="Helical" evidence="6">
    <location>
        <begin position="339"/>
        <end position="357"/>
    </location>
</feature>
<evidence type="ECO:0000256" key="6">
    <source>
        <dbReference type="SAM" id="Phobius"/>
    </source>
</evidence>
<feature type="transmembrane region" description="Helical" evidence="6">
    <location>
        <begin position="43"/>
        <end position="65"/>
    </location>
</feature>
<gene>
    <name evidence="7" type="ORF">GKZ89_05480</name>
</gene>
<evidence type="ECO:0000256" key="2">
    <source>
        <dbReference type="ARBA" id="ARBA00008974"/>
    </source>
</evidence>
<proteinExistence type="inferred from homology"/>
<comment type="subcellular location">
    <subcellularLocation>
        <location evidence="1">Membrane</location>
        <topology evidence="1">Multi-pass membrane protein</topology>
    </subcellularLocation>
</comment>
<dbReference type="Pfam" id="PF02133">
    <property type="entry name" value="Transp_cyt_pur"/>
    <property type="match status" value="1"/>
</dbReference>
<dbReference type="Proteomes" id="UP000434639">
    <property type="component" value="Unassembled WGS sequence"/>
</dbReference>
<protein>
    <submittedName>
        <fullName evidence="7">Cytosine permease</fullName>
    </submittedName>
</protein>
<reference evidence="7 8" key="1">
    <citation type="journal article" date="2017" name="Int. J. Syst. Evol. Microbiol.">
        <title>Bacillus mangrovi sp. nov., isolated from a sediment sample from a mangrove forest.</title>
        <authorList>
            <person name="Gupta V."/>
            <person name="Singh P.K."/>
            <person name="Korpole S."/>
            <person name="Tanuku N.R.S."/>
            <person name="Pinnaka A.K."/>
        </authorList>
    </citation>
    <scope>NUCLEOTIDE SEQUENCE [LARGE SCALE GENOMIC DNA]</scope>
    <source>
        <strain evidence="7 8">KCTC 33872</strain>
    </source>
</reference>
<keyword evidence="3 6" id="KW-0812">Transmembrane</keyword>
<comment type="similarity">
    <text evidence="2">Belongs to the purine-cytosine permease (2.A.39) family.</text>
</comment>
<feature type="transmembrane region" description="Helical" evidence="6">
    <location>
        <begin position="115"/>
        <end position="133"/>
    </location>
</feature>
<evidence type="ECO:0000256" key="1">
    <source>
        <dbReference type="ARBA" id="ARBA00004141"/>
    </source>
</evidence>
<dbReference type="InterPro" id="IPR030191">
    <property type="entry name" value="CodB"/>
</dbReference>